<dbReference type="EMBL" id="PYMB01000016">
    <property type="protein sequence ID" value="PSW09238.1"/>
    <property type="molecule type" value="Genomic_DNA"/>
</dbReference>
<comment type="caution">
    <text evidence="4">The sequence shown here is derived from an EMBL/GenBank/DDBJ whole genome shotgun (WGS) entry which is preliminary data.</text>
</comment>
<gene>
    <name evidence="4" type="ORF">C9J01_21695</name>
</gene>
<evidence type="ECO:0000256" key="2">
    <source>
        <dbReference type="SAM" id="SignalP"/>
    </source>
</evidence>
<sequence length="206" mass="22868">MHTNNKDDKKMKMIYQKISALFVLLLISFSASADFGIRHFDKVEPHMYLGIGASFIDVEVDVDGVGSTSFDSELLGVIIGYQFNSNFAVEFRGYGNISDDEILGVSIEAENHFNILGRAILPIDRYIKPYLLAGVGRTKGKLASESESETDFLYGVGIGISKGNALELSVEWARAFDDSFGISGANFKGDTINLNLVYHLPRDWWH</sequence>
<evidence type="ECO:0000313" key="5">
    <source>
        <dbReference type="Proteomes" id="UP000241346"/>
    </source>
</evidence>
<dbReference type="InterPro" id="IPR011250">
    <property type="entry name" value="OMP/PagP_B-barrel"/>
</dbReference>
<dbReference type="Pfam" id="PF13505">
    <property type="entry name" value="OMP_b-brl"/>
    <property type="match status" value="1"/>
</dbReference>
<dbReference type="SUPFAM" id="SSF56925">
    <property type="entry name" value="OMPA-like"/>
    <property type="match status" value="1"/>
</dbReference>
<dbReference type="Gene3D" id="2.40.160.20">
    <property type="match status" value="1"/>
</dbReference>
<keyword evidence="1 2" id="KW-0732">Signal</keyword>
<dbReference type="InterPro" id="IPR027385">
    <property type="entry name" value="Beta-barrel_OMP"/>
</dbReference>
<feature type="signal peptide" evidence="2">
    <location>
        <begin position="1"/>
        <end position="33"/>
    </location>
</feature>
<proteinExistence type="predicted"/>
<name>A0A2T3N813_9GAMM</name>
<feature type="domain" description="Outer membrane protein beta-barrel" evidence="3">
    <location>
        <begin position="23"/>
        <end position="199"/>
    </location>
</feature>
<organism evidence="4 5">
    <name type="scientific">Photobacterium rosenbergii</name>
    <dbReference type="NCBI Taxonomy" id="294936"/>
    <lineage>
        <taxon>Bacteria</taxon>
        <taxon>Pseudomonadati</taxon>
        <taxon>Pseudomonadota</taxon>
        <taxon>Gammaproteobacteria</taxon>
        <taxon>Vibrionales</taxon>
        <taxon>Vibrionaceae</taxon>
        <taxon>Photobacterium</taxon>
    </lineage>
</organism>
<evidence type="ECO:0000259" key="3">
    <source>
        <dbReference type="Pfam" id="PF13505"/>
    </source>
</evidence>
<accession>A0A2T3N813</accession>
<feature type="chain" id="PRO_5015649600" description="Outer membrane protein beta-barrel domain-containing protein" evidence="2">
    <location>
        <begin position="34"/>
        <end position="206"/>
    </location>
</feature>
<reference evidence="4 5" key="1">
    <citation type="submission" date="2018-03" db="EMBL/GenBank/DDBJ databases">
        <title>Whole genome sequencing of Histamine producing bacteria.</title>
        <authorList>
            <person name="Butler K."/>
        </authorList>
    </citation>
    <scope>NUCLEOTIDE SEQUENCE [LARGE SCALE GENOMIC DNA]</scope>
    <source>
        <strain evidence="4 5">DSM 19138</strain>
    </source>
</reference>
<dbReference type="Proteomes" id="UP000241346">
    <property type="component" value="Unassembled WGS sequence"/>
</dbReference>
<protein>
    <recommendedName>
        <fullName evidence="3">Outer membrane protein beta-barrel domain-containing protein</fullName>
    </recommendedName>
</protein>
<dbReference type="AlphaFoldDB" id="A0A2T3N813"/>
<evidence type="ECO:0000313" key="4">
    <source>
        <dbReference type="EMBL" id="PSW09238.1"/>
    </source>
</evidence>
<evidence type="ECO:0000256" key="1">
    <source>
        <dbReference type="ARBA" id="ARBA00022729"/>
    </source>
</evidence>